<keyword evidence="2" id="KW-1185">Reference proteome</keyword>
<name>A0AA87YTW0_FICCA</name>
<accession>A0AA87YTW0</accession>
<protein>
    <submittedName>
        <fullName evidence="1">Uncharacterized protein</fullName>
    </submittedName>
</protein>
<dbReference type="AlphaFoldDB" id="A0AA87YTW0"/>
<evidence type="ECO:0000313" key="2">
    <source>
        <dbReference type="Proteomes" id="UP001187192"/>
    </source>
</evidence>
<evidence type="ECO:0000313" key="1">
    <source>
        <dbReference type="EMBL" id="GMN22983.1"/>
    </source>
</evidence>
<dbReference type="Proteomes" id="UP001187192">
    <property type="component" value="Unassembled WGS sequence"/>
</dbReference>
<dbReference type="EMBL" id="BTGU01001427">
    <property type="protein sequence ID" value="GMN22983.1"/>
    <property type="molecule type" value="Genomic_DNA"/>
</dbReference>
<proteinExistence type="predicted"/>
<organism evidence="1 2">
    <name type="scientific">Ficus carica</name>
    <name type="common">Common fig</name>
    <dbReference type="NCBI Taxonomy" id="3494"/>
    <lineage>
        <taxon>Eukaryota</taxon>
        <taxon>Viridiplantae</taxon>
        <taxon>Streptophyta</taxon>
        <taxon>Embryophyta</taxon>
        <taxon>Tracheophyta</taxon>
        <taxon>Spermatophyta</taxon>
        <taxon>Magnoliopsida</taxon>
        <taxon>eudicotyledons</taxon>
        <taxon>Gunneridae</taxon>
        <taxon>Pentapetalae</taxon>
        <taxon>rosids</taxon>
        <taxon>fabids</taxon>
        <taxon>Rosales</taxon>
        <taxon>Moraceae</taxon>
        <taxon>Ficeae</taxon>
        <taxon>Ficus</taxon>
    </lineage>
</organism>
<sequence>MDQLLVLEEHYWRQWVGADWIKAGGKNTKFIYSKASQRHVKKEIDGLEDASGSWKTDDNGIGDIMESFL</sequence>
<dbReference type="Gramene" id="FCD_00029499-RA">
    <property type="protein sequence ID" value="FCD_00029499-RA:cds"/>
    <property type="gene ID" value="FCD_00029499"/>
</dbReference>
<gene>
    <name evidence="1" type="ORF">TIFTF001_040379</name>
</gene>
<reference evidence="1" key="1">
    <citation type="submission" date="2023-07" db="EMBL/GenBank/DDBJ databases">
        <title>draft genome sequence of fig (Ficus carica).</title>
        <authorList>
            <person name="Takahashi T."/>
            <person name="Nishimura K."/>
        </authorList>
    </citation>
    <scope>NUCLEOTIDE SEQUENCE</scope>
</reference>
<comment type="caution">
    <text evidence="1">The sequence shown here is derived from an EMBL/GenBank/DDBJ whole genome shotgun (WGS) entry which is preliminary data.</text>
</comment>